<keyword evidence="6" id="KW-0156">Chromatin regulator</keyword>
<evidence type="ECO:0000256" key="4">
    <source>
        <dbReference type="ARBA" id="ARBA00022806"/>
    </source>
</evidence>
<keyword evidence="5" id="KW-0067">ATP-binding</keyword>
<dbReference type="GO" id="GO:0005524">
    <property type="term" value="F:ATP binding"/>
    <property type="evidence" value="ECO:0007669"/>
    <property type="project" value="UniProtKB-KW"/>
</dbReference>
<evidence type="ECO:0000256" key="6">
    <source>
        <dbReference type="ARBA" id="ARBA00022853"/>
    </source>
</evidence>
<evidence type="ECO:0000256" key="5">
    <source>
        <dbReference type="ARBA" id="ARBA00022840"/>
    </source>
</evidence>
<gene>
    <name evidence="10" type="ORF">SMTD_LOCUS21662</name>
</gene>
<dbReference type="InterPro" id="IPR014001">
    <property type="entry name" value="Helicase_ATP-bd"/>
</dbReference>
<dbReference type="InterPro" id="IPR027417">
    <property type="entry name" value="P-loop_NTPase"/>
</dbReference>
<dbReference type="InterPro" id="IPR050520">
    <property type="entry name" value="INO80/SWR1_helicase"/>
</dbReference>
<proteinExistence type="predicted"/>
<dbReference type="GO" id="GO:0006338">
    <property type="term" value="P:chromatin remodeling"/>
    <property type="evidence" value="ECO:0007669"/>
    <property type="project" value="TreeGrafter"/>
</dbReference>
<feature type="domain" description="Helicase ATP-binding" evidence="9">
    <location>
        <begin position="225"/>
        <end position="349"/>
    </location>
</feature>
<keyword evidence="11" id="KW-1185">Reference proteome</keyword>
<dbReference type="InterPro" id="IPR000330">
    <property type="entry name" value="SNF2_N"/>
</dbReference>
<name>A0A3P8GRR2_9TREM</name>
<dbReference type="GO" id="GO:0003677">
    <property type="term" value="F:DNA binding"/>
    <property type="evidence" value="ECO:0007669"/>
    <property type="project" value="UniProtKB-KW"/>
</dbReference>
<keyword evidence="4" id="KW-0347">Helicase</keyword>
<keyword evidence="8" id="KW-0539">Nucleus</keyword>
<comment type="subcellular location">
    <subcellularLocation>
        <location evidence="1">Nucleus</location>
    </subcellularLocation>
</comment>
<keyword evidence="2" id="KW-0547">Nucleotide-binding</keyword>
<keyword evidence="3" id="KW-0378">Hydrolase</keyword>
<evidence type="ECO:0000259" key="9">
    <source>
        <dbReference type="PROSITE" id="PS51192"/>
    </source>
</evidence>
<evidence type="ECO:0000256" key="8">
    <source>
        <dbReference type="ARBA" id="ARBA00023242"/>
    </source>
</evidence>
<dbReference type="GO" id="GO:0000812">
    <property type="term" value="C:Swr1 complex"/>
    <property type="evidence" value="ECO:0007669"/>
    <property type="project" value="TreeGrafter"/>
</dbReference>
<dbReference type="Gene3D" id="3.40.50.10810">
    <property type="entry name" value="Tandem AAA-ATPase domain"/>
    <property type="match status" value="1"/>
</dbReference>
<evidence type="ECO:0000256" key="3">
    <source>
        <dbReference type="ARBA" id="ARBA00022801"/>
    </source>
</evidence>
<accession>A0A3P8GRR2</accession>
<evidence type="ECO:0000313" key="10">
    <source>
        <dbReference type="EMBL" id="VDP85391.1"/>
    </source>
</evidence>
<dbReference type="Proteomes" id="UP000269396">
    <property type="component" value="Unassembled WGS sequence"/>
</dbReference>
<organism evidence="10 11">
    <name type="scientific">Schistosoma mattheei</name>
    <dbReference type="NCBI Taxonomy" id="31246"/>
    <lineage>
        <taxon>Eukaryota</taxon>
        <taxon>Metazoa</taxon>
        <taxon>Spiralia</taxon>
        <taxon>Lophotrochozoa</taxon>
        <taxon>Platyhelminthes</taxon>
        <taxon>Trematoda</taxon>
        <taxon>Digenea</taxon>
        <taxon>Strigeidida</taxon>
        <taxon>Schistosomatoidea</taxon>
        <taxon>Schistosomatidae</taxon>
        <taxon>Schistosoma</taxon>
    </lineage>
</organism>
<dbReference type="Pfam" id="PF00176">
    <property type="entry name" value="SNF2-rel_dom"/>
    <property type="match status" value="1"/>
</dbReference>
<dbReference type="GO" id="GO:0016887">
    <property type="term" value="F:ATP hydrolysis activity"/>
    <property type="evidence" value="ECO:0007669"/>
    <property type="project" value="TreeGrafter"/>
</dbReference>
<dbReference type="PANTHER" id="PTHR45685">
    <property type="entry name" value="HELICASE SRCAP-RELATED"/>
    <property type="match status" value="1"/>
</dbReference>
<dbReference type="PANTHER" id="PTHR45685:SF1">
    <property type="entry name" value="HELICASE SRCAP"/>
    <property type="match status" value="1"/>
</dbReference>
<sequence>MYYYPYIQVKDSGEPYNKKRIEADAVCQVITCSSEIPKECQYPEKSEETKSEANVSVFEKKELDVPKLEVSLSAKKTMINFANKNEPNLEIASNTFDLKSNSQSLLTKEIEDTDNEVELANSNVNECPSVKRGCEIILKKVMDHDVNASVMEAESNTDVVLLNNKGEETQKSSCQTSACEPIIESTTNEGKNASSGVGLATVSSPFLLSGGNLREYQLVGLSWLVATYDKRLNGILADEMGLGKTIQTISLLAYLACERGVWGPHLIVVPTSVILNWEVEFKRWCPSFKILTYFGNMKERKCKRKGWTKTNAFHVCITSYRLAIQDAIAFKRKKWKYLILDEVIDSNFV</sequence>
<protein>
    <recommendedName>
        <fullName evidence="9">Helicase ATP-binding domain-containing protein</fullName>
    </recommendedName>
</protein>
<evidence type="ECO:0000313" key="11">
    <source>
        <dbReference type="Proteomes" id="UP000269396"/>
    </source>
</evidence>
<reference evidence="10 11" key="1">
    <citation type="submission" date="2018-11" db="EMBL/GenBank/DDBJ databases">
        <authorList>
            <consortium name="Pathogen Informatics"/>
        </authorList>
    </citation>
    <scope>NUCLEOTIDE SEQUENCE [LARGE SCALE GENOMIC DNA]</scope>
    <source>
        <strain>Denwood</strain>
        <strain evidence="11">Zambia</strain>
    </source>
</reference>
<dbReference type="AlphaFoldDB" id="A0A3P8GRR2"/>
<dbReference type="GO" id="GO:0004386">
    <property type="term" value="F:helicase activity"/>
    <property type="evidence" value="ECO:0007669"/>
    <property type="project" value="UniProtKB-KW"/>
</dbReference>
<evidence type="ECO:0000256" key="2">
    <source>
        <dbReference type="ARBA" id="ARBA00022741"/>
    </source>
</evidence>
<dbReference type="EMBL" id="UZAL01048057">
    <property type="protein sequence ID" value="VDP85391.1"/>
    <property type="molecule type" value="Genomic_DNA"/>
</dbReference>
<dbReference type="FunFam" id="3.40.50.10810:FF:000005">
    <property type="entry name" value="Photoperiod-independent early flowering 1"/>
    <property type="match status" value="1"/>
</dbReference>
<dbReference type="SMART" id="SM00487">
    <property type="entry name" value="DEXDc"/>
    <property type="match status" value="1"/>
</dbReference>
<dbReference type="SUPFAM" id="SSF52540">
    <property type="entry name" value="P-loop containing nucleoside triphosphate hydrolases"/>
    <property type="match status" value="1"/>
</dbReference>
<evidence type="ECO:0000256" key="1">
    <source>
        <dbReference type="ARBA" id="ARBA00004123"/>
    </source>
</evidence>
<dbReference type="InterPro" id="IPR038718">
    <property type="entry name" value="SNF2-like_sf"/>
</dbReference>
<evidence type="ECO:0000256" key="7">
    <source>
        <dbReference type="ARBA" id="ARBA00023125"/>
    </source>
</evidence>
<dbReference type="GO" id="GO:0042393">
    <property type="term" value="F:histone binding"/>
    <property type="evidence" value="ECO:0007669"/>
    <property type="project" value="TreeGrafter"/>
</dbReference>
<dbReference type="PROSITE" id="PS51192">
    <property type="entry name" value="HELICASE_ATP_BIND_1"/>
    <property type="match status" value="1"/>
</dbReference>
<keyword evidence="7" id="KW-0238">DNA-binding</keyword>